<keyword evidence="6" id="KW-0472">Membrane</keyword>
<feature type="coiled-coil region" evidence="8">
    <location>
        <begin position="381"/>
        <end position="408"/>
    </location>
</feature>
<keyword evidence="5" id="KW-0812">Transmembrane</keyword>
<dbReference type="RefSeq" id="WP_135484850.1">
    <property type="nucleotide sequence ID" value="NZ_SRMF01000014.1"/>
</dbReference>
<protein>
    <submittedName>
        <fullName evidence="9">TolC family protein</fullName>
    </submittedName>
</protein>
<comment type="subcellular location">
    <subcellularLocation>
        <location evidence="1">Cell outer membrane</location>
    </subcellularLocation>
</comment>
<keyword evidence="8" id="KW-0175">Coiled coil</keyword>
<keyword evidence="3" id="KW-0813">Transport</keyword>
<dbReference type="Proteomes" id="UP000297475">
    <property type="component" value="Unassembled WGS sequence"/>
</dbReference>
<evidence type="ECO:0000313" key="10">
    <source>
        <dbReference type="Proteomes" id="UP000297475"/>
    </source>
</evidence>
<dbReference type="OrthoDB" id="6192198at2"/>
<comment type="similarity">
    <text evidence="2">Belongs to the outer membrane factor (OMF) (TC 1.B.17) family.</text>
</comment>
<reference evidence="9 10" key="1">
    <citation type="submission" date="2019-04" db="EMBL/GenBank/DDBJ databases">
        <title>Natronospirillum operosus gen. nov., sp. nov., a haloalkaliphilic satellite isolated from decaying biomass of laboratory culture of cyanobacterium Geitlerinema sp. and proposal of Natronospirillaceae fam. nov. and Saccharospirillaceae fam. nov.</title>
        <authorList>
            <person name="Kevbrin V."/>
            <person name="Boltyanskaya Y."/>
            <person name="Koziaeva V."/>
            <person name="Grouzdev D.S."/>
            <person name="Park M."/>
            <person name="Cho J."/>
        </authorList>
    </citation>
    <scope>NUCLEOTIDE SEQUENCE [LARGE SCALE GENOMIC DNA]</scope>
    <source>
        <strain evidence="9 10">G-116</strain>
    </source>
</reference>
<dbReference type="GO" id="GO:1990281">
    <property type="term" value="C:efflux pump complex"/>
    <property type="evidence" value="ECO:0007669"/>
    <property type="project" value="TreeGrafter"/>
</dbReference>
<name>A0A4Z0W927_9GAMM</name>
<dbReference type="InterPro" id="IPR051906">
    <property type="entry name" value="TolC-like"/>
</dbReference>
<dbReference type="PANTHER" id="PTHR30026">
    <property type="entry name" value="OUTER MEMBRANE PROTEIN TOLC"/>
    <property type="match status" value="1"/>
</dbReference>
<comment type="caution">
    <text evidence="9">The sequence shown here is derived from an EMBL/GenBank/DDBJ whole genome shotgun (WGS) entry which is preliminary data.</text>
</comment>
<keyword evidence="10" id="KW-1185">Reference proteome</keyword>
<evidence type="ECO:0000256" key="7">
    <source>
        <dbReference type="ARBA" id="ARBA00023237"/>
    </source>
</evidence>
<evidence type="ECO:0000256" key="3">
    <source>
        <dbReference type="ARBA" id="ARBA00022448"/>
    </source>
</evidence>
<keyword evidence="4" id="KW-1134">Transmembrane beta strand</keyword>
<evidence type="ECO:0000256" key="8">
    <source>
        <dbReference type="SAM" id="Coils"/>
    </source>
</evidence>
<evidence type="ECO:0000256" key="4">
    <source>
        <dbReference type="ARBA" id="ARBA00022452"/>
    </source>
</evidence>
<dbReference type="InterPro" id="IPR003423">
    <property type="entry name" value="OMP_efflux"/>
</dbReference>
<gene>
    <name evidence="9" type="ORF">E4656_18690</name>
</gene>
<dbReference type="GO" id="GO:0015562">
    <property type="term" value="F:efflux transmembrane transporter activity"/>
    <property type="evidence" value="ECO:0007669"/>
    <property type="project" value="InterPro"/>
</dbReference>
<dbReference type="AlphaFoldDB" id="A0A4Z0W927"/>
<evidence type="ECO:0000256" key="1">
    <source>
        <dbReference type="ARBA" id="ARBA00004442"/>
    </source>
</evidence>
<proteinExistence type="inferred from homology"/>
<sequence>MMIGRSNTPIVCLLLASVGLADRLVAEPVLPEMDPVTYLNRVAVQELRILEHRARQPAEALALQQAEEWYIPDLTLSSRWEDETRREPATSEQRGLTSRLDSDWTTLLGTEVNLGLEYQYGEQVSDVPSGLPEDYQENQQVSLDIQQPVLRGFTPAFNRIPIQLAREDRARFDSQGELHQFEAQRDAVQDLIELQRLADRVQVEQALLTHYEHLLDTTETLWLEGQSTELDVDLARLDVAEQAAASARSEAELQRQQRQLGLRIREPVAVTPLDSLAQLIDWLQPVEQVEFSPGDHPELQVSLSEQRSARLSVTRAERDHWPEVSLFYRFEKDYRESVPDQETEAFGIRLSYALRDIATRETQRRAEADRDAAQWRLQDARGRLLADRDRAQEELAETRHEIALLRDGLTLSEQALAHEVARYEQGFSSLLDVERRQEDLLNRQMALLDAQARLANGLTELVYLTHQDIRRWL</sequence>
<dbReference type="EMBL" id="SRMF01000014">
    <property type="protein sequence ID" value="TGG90292.1"/>
    <property type="molecule type" value="Genomic_DNA"/>
</dbReference>
<evidence type="ECO:0000256" key="6">
    <source>
        <dbReference type="ARBA" id="ARBA00023136"/>
    </source>
</evidence>
<dbReference type="Pfam" id="PF02321">
    <property type="entry name" value="OEP"/>
    <property type="match status" value="1"/>
</dbReference>
<organism evidence="9 10">
    <name type="scientific">Natronospirillum operosum</name>
    <dbReference type="NCBI Taxonomy" id="2759953"/>
    <lineage>
        <taxon>Bacteria</taxon>
        <taxon>Pseudomonadati</taxon>
        <taxon>Pseudomonadota</taxon>
        <taxon>Gammaproteobacteria</taxon>
        <taxon>Oceanospirillales</taxon>
        <taxon>Natronospirillaceae</taxon>
        <taxon>Natronospirillum</taxon>
    </lineage>
</organism>
<dbReference type="Gene3D" id="1.20.1600.10">
    <property type="entry name" value="Outer membrane efflux proteins (OEP)"/>
    <property type="match status" value="1"/>
</dbReference>
<keyword evidence="7" id="KW-0998">Cell outer membrane</keyword>
<evidence type="ECO:0000256" key="2">
    <source>
        <dbReference type="ARBA" id="ARBA00007613"/>
    </source>
</evidence>
<evidence type="ECO:0000256" key="5">
    <source>
        <dbReference type="ARBA" id="ARBA00022692"/>
    </source>
</evidence>
<accession>A0A4Z0W927</accession>
<dbReference type="PANTHER" id="PTHR30026:SF20">
    <property type="entry name" value="OUTER MEMBRANE PROTEIN TOLC"/>
    <property type="match status" value="1"/>
</dbReference>
<evidence type="ECO:0000313" key="9">
    <source>
        <dbReference type="EMBL" id="TGG90292.1"/>
    </source>
</evidence>
<dbReference type="GO" id="GO:0009279">
    <property type="term" value="C:cell outer membrane"/>
    <property type="evidence" value="ECO:0007669"/>
    <property type="project" value="UniProtKB-SubCell"/>
</dbReference>
<dbReference type="GO" id="GO:0015288">
    <property type="term" value="F:porin activity"/>
    <property type="evidence" value="ECO:0007669"/>
    <property type="project" value="TreeGrafter"/>
</dbReference>
<dbReference type="SUPFAM" id="SSF56954">
    <property type="entry name" value="Outer membrane efflux proteins (OEP)"/>
    <property type="match status" value="1"/>
</dbReference>